<evidence type="ECO:0000313" key="10">
    <source>
        <dbReference type="EMBL" id="RHC18505.1"/>
    </source>
</evidence>
<evidence type="ECO:0000256" key="1">
    <source>
        <dbReference type="ARBA" id="ARBA00004370"/>
    </source>
</evidence>
<dbReference type="Proteomes" id="UP000284465">
    <property type="component" value="Unassembled WGS sequence"/>
</dbReference>
<proteinExistence type="inferred from homology"/>
<evidence type="ECO:0000313" key="12">
    <source>
        <dbReference type="Proteomes" id="UP000283513"/>
    </source>
</evidence>
<evidence type="ECO:0000256" key="7">
    <source>
        <dbReference type="HAMAP-Rule" id="MF_01416"/>
    </source>
</evidence>
<dbReference type="GO" id="GO:0045259">
    <property type="term" value="C:proton-transporting ATP synthase complex"/>
    <property type="evidence" value="ECO:0007669"/>
    <property type="project" value="UniProtKB-KW"/>
</dbReference>
<gene>
    <name evidence="8" type="primary">atpH_1</name>
    <name evidence="7 9" type="synonym">atpH</name>
    <name evidence="10" type="ORF">DW856_06035</name>
    <name evidence="9" type="ORF">DW927_08475</name>
    <name evidence="8" type="ORF">ERS852572_00813</name>
</gene>
<dbReference type="InterPro" id="IPR000711">
    <property type="entry name" value="ATPase_OSCP/dsu"/>
</dbReference>
<comment type="subcellular location">
    <subcellularLocation>
        <location evidence="7">Cell membrane</location>
        <topology evidence="7">Peripheral membrane protein</topology>
    </subcellularLocation>
    <subcellularLocation>
        <location evidence="1">Membrane</location>
    </subcellularLocation>
</comment>
<dbReference type="STRING" id="166486.ERS852572_00813"/>
<keyword evidence="7" id="KW-0139">CF(1)</keyword>
<reference evidence="12 13" key="2">
    <citation type="submission" date="2018-08" db="EMBL/GenBank/DDBJ databases">
        <title>A genome reference for cultivated species of the human gut microbiota.</title>
        <authorList>
            <person name="Zou Y."/>
            <person name="Xue W."/>
            <person name="Luo G."/>
        </authorList>
    </citation>
    <scope>NUCLEOTIDE SEQUENCE [LARGE SCALE GENOMIC DNA]</scope>
    <source>
        <strain evidence="10 12">AM37-1AC</strain>
        <strain evidence="9 13">AM43-11</strain>
    </source>
</reference>
<dbReference type="Pfam" id="PF00213">
    <property type="entry name" value="OSCP"/>
    <property type="match status" value="1"/>
</dbReference>
<dbReference type="Proteomes" id="UP000095350">
    <property type="component" value="Unassembled WGS sequence"/>
</dbReference>
<dbReference type="OrthoDB" id="9802471at2"/>
<dbReference type="HAMAP" id="MF_01416">
    <property type="entry name" value="ATP_synth_delta_bact"/>
    <property type="match status" value="1"/>
</dbReference>
<evidence type="ECO:0000256" key="3">
    <source>
        <dbReference type="ARBA" id="ARBA00022781"/>
    </source>
</evidence>
<dbReference type="NCBIfam" id="TIGR01145">
    <property type="entry name" value="ATP_synt_delta"/>
    <property type="match status" value="1"/>
</dbReference>
<dbReference type="InterPro" id="IPR026015">
    <property type="entry name" value="ATP_synth_OSCP/delta_N_sf"/>
</dbReference>
<dbReference type="AlphaFoldDB" id="A0A173S6E5"/>
<dbReference type="Proteomes" id="UP000283513">
    <property type="component" value="Unassembled WGS sequence"/>
</dbReference>
<comment type="function">
    <text evidence="7">F(1)F(0) ATP synthase produces ATP from ADP in the presence of a proton or sodium gradient. F-type ATPases consist of two structural domains, F(1) containing the extramembraneous catalytic core and F(0) containing the membrane proton channel, linked together by a central stalk and a peripheral stalk. During catalysis, ATP synthesis in the catalytic domain of F(1) is coupled via a rotary mechanism of the central stalk subunits to proton translocation.</text>
</comment>
<sequence length="188" mass="21042">MAKLVSKTYGDALFEVALESGRMDEFRDEAVAVKAALNENPELFKLMSHPKIVKEEKVKIVEDIFAEKISAEFVGLLRLIVEKGHFAKVDTVLDYFIDCVKEYKNIGTAYVTSAMELSEAQKAAVEKRLLETTKYVKFEMHYAVDSALIGGMVIRIGDRVVDSSVRTKLNDLTRELSKIQLKAGECAS</sequence>
<accession>A0A173S6E5</accession>
<keyword evidence="7" id="KW-1003">Cell membrane</keyword>
<dbReference type="PRINTS" id="PR00125">
    <property type="entry name" value="ATPASEDELTA"/>
</dbReference>
<evidence type="ECO:0000313" key="13">
    <source>
        <dbReference type="Proteomes" id="UP000284465"/>
    </source>
</evidence>
<evidence type="ECO:0000256" key="6">
    <source>
        <dbReference type="ARBA" id="ARBA00023310"/>
    </source>
</evidence>
<dbReference type="GO" id="GO:0016787">
    <property type="term" value="F:hydrolase activity"/>
    <property type="evidence" value="ECO:0007669"/>
    <property type="project" value="UniProtKB-KW"/>
</dbReference>
<organism evidence="8 11">
    <name type="scientific">Roseburia intestinalis</name>
    <dbReference type="NCBI Taxonomy" id="166486"/>
    <lineage>
        <taxon>Bacteria</taxon>
        <taxon>Bacillati</taxon>
        <taxon>Bacillota</taxon>
        <taxon>Clostridia</taxon>
        <taxon>Lachnospirales</taxon>
        <taxon>Lachnospiraceae</taxon>
        <taxon>Roseburia</taxon>
    </lineage>
</organism>
<dbReference type="PaxDb" id="166486-ERS852572_00813"/>
<evidence type="ECO:0000256" key="2">
    <source>
        <dbReference type="ARBA" id="ARBA00022448"/>
    </source>
</evidence>
<keyword evidence="9" id="KW-0378">Hydrolase</keyword>
<keyword evidence="6 7" id="KW-0066">ATP synthesis</keyword>
<keyword evidence="4 7" id="KW-0406">Ion transport</keyword>
<dbReference type="EMBL" id="QSFP01000008">
    <property type="protein sequence ID" value="RHA67356.1"/>
    <property type="molecule type" value="Genomic_DNA"/>
</dbReference>
<dbReference type="Gene3D" id="1.10.520.20">
    <property type="entry name" value="N-terminal domain of the delta subunit of the F1F0-ATP synthase"/>
    <property type="match status" value="1"/>
</dbReference>
<evidence type="ECO:0000313" key="11">
    <source>
        <dbReference type="Proteomes" id="UP000095350"/>
    </source>
</evidence>
<dbReference type="PANTHER" id="PTHR11910">
    <property type="entry name" value="ATP SYNTHASE DELTA CHAIN"/>
    <property type="match status" value="1"/>
</dbReference>
<keyword evidence="5 7" id="KW-0472">Membrane</keyword>
<dbReference type="SUPFAM" id="SSF47928">
    <property type="entry name" value="N-terminal domain of the delta subunit of the F1F0-ATP synthase"/>
    <property type="match status" value="1"/>
</dbReference>
<dbReference type="GO" id="GO:0046933">
    <property type="term" value="F:proton-transporting ATP synthase activity, rotational mechanism"/>
    <property type="evidence" value="ECO:0007669"/>
    <property type="project" value="UniProtKB-UniRule"/>
</dbReference>
<keyword evidence="2 7" id="KW-0813">Transport</keyword>
<dbReference type="EMBL" id="QSHO01000004">
    <property type="protein sequence ID" value="RHC18505.1"/>
    <property type="molecule type" value="Genomic_DNA"/>
</dbReference>
<dbReference type="GO" id="GO:0005886">
    <property type="term" value="C:plasma membrane"/>
    <property type="evidence" value="ECO:0007669"/>
    <property type="project" value="UniProtKB-SubCell"/>
</dbReference>
<evidence type="ECO:0000256" key="5">
    <source>
        <dbReference type="ARBA" id="ARBA00023136"/>
    </source>
</evidence>
<name>A0A173S6E5_9FIRM</name>
<comment type="similarity">
    <text evidence="7">Belongs to the ATPase delta chain family.</text>
</comment>
<comment type="function">
    <text evidence="7">This protein is part of the stalk that links CF(0) to CF(1). It either transmits conformational changes from CF(0) to CF(1) or is implicated in proton conduction.</text>
</comment>
<keyword evidence="3 7" id="KW-0375">Hydrogen ion transport</keyword>
<reference evidence="8 11" key="1">
    <citation type="submission" date="2015-09" db="EMBL/GenBank/DDBJ databases">
        <authorList>
            <consortium name="Pathogen Informatics"/>
        </authorList>
    </citation>
    <scope>NUCLEOTIDE SEQUENCE [LARGE SCALE GENOMIC DNA]</scope>
    <source>
        <strain evidence="8 11">2789STDY5834960</strain>
    </source>
</reference>
<evidence type="ECO:0000313" key="9">
    <source>
        <dbReference type="EMBL" id="RHA67356.1"/>
    </source>
</evidence>
<evidence type="ECO:0000313" key="8">
    <source>
        <dbReference type="EMBL" id="CUM85892.1"/>
    </source>
</evidence>
<dbReference type="EMBL" id="CYXZ01000005">
    <property type="protein sequence ID" value="CUM85892.1"/>
    <property type="molecule type" value="Genomic_DNA"/>
</dbReference>
<protein>
    <recommendedName>
        <fullName evidence="7">ATP synthase subunit delta</fullName>
    </recommendedName>
    <alternativeName>
        <fullName evidence="7">ATP synthase F(1) sector subunit delta</fullName>
    </alternativeName>
    <alternativeName>
        <fullName evidence="7">F-type ATPase subunit delta</fullName>
        <shortName evidence="7">F-ATPase subunit delta</shortName>
    </alternativeName>
</protein>
<evidence type="ECO:0000256" key="4">
    <source>
        <dbReference type="ARBA" id="ARBA00023065"/>
    </source>
</evidence>
<dbReference type="RefSeq" id="WP_015561154.1">
    <property type="nucleotide sequence ID" value="NZ_CABIYH010000005.1"/>
</dbReference>